<dbReference type="RefSeq" id="NP_001367508.1">
    <property type="nucleotide sequence ID" value="NM_001381483.1"/>
</dbReference>
<dbReference type="GO" id="GO:0048471">
    <property type="term" value="C:perinuclear region of cytoplasm"/>
    <property type="evidence" value="ECO:0000314"/>
    <property type="project" value="WormBase"/>
</dbReference>
<dbReference type="InterPro" id="IPR032848">
    <property type="entry name" value="Ce-Tra-2"/>
</dbReference>
<feature type="compositionally biased region" description="Basic residues" evidence="1">
    <location>
        <begin position="90"/>
        <end position="100"/>
    </location>
</feature>
<dbReference type="HOGENOM" id="CLU_714196_0_0_1"/>
<evidence type="ECO:0000256" key="1">
    <source>
        <dbReference type="SAM" id="MobiDB-lite"/>
    </source>
</evidence>
<dbReference type="GO" id="GO:0040021">
    <property type="term" value="P:hermaphrodite germ-line sex determination"/>
    <property type="evidence" value="ECO:0000315"/>
    <property type="project" value="WormBase"/>
</dbReference>
<dbReference type="GO" id="GO:0042001">
    <property type="term" value="P:hermaphrodite somatic sex determination"/>
    <property type="evidence" value="ECO:0000315"/>
    <property type="project" value="WormBase"/>
</dbReference>
<proteinExistence type="predicted"/>
<evidence type="ECO:0000313" key="4">
    <source>
        <dbReference type="WormBase" id="C15F1.3c"/>
    </source>
</evidence>
<dbReference type="GO" id="GO:0005886">
    <property type="term" value="C:plasma membrane"/>
    <property type="evidence" value="ECO:0000314"/>
    <property type="project" value="WormBase"/>
</dbReference>
<keyword evidence="3" id="KW-1185">Reference proteome</keyword>
<feature type="compositionally biased region" description="Basic and acidic residues" evidence="1">
    <location>
        <begin position="188"/>
        <end position="222"/>
    </location>
</feature>
<dbReference type="PANTHER" id="PTHR39365">
    <property type="entry name" value="MX REGION OF TRA-2 RELATED-RELATED"/>
    <property type="match status" value="1"/>
</dbReference>
<dbReference type="GO" id="GO:0048601">
    <property type="term" value="P:oocyte morphogenesis"/>
    <property type="evidence" value="ECO:0000315"/>
    <property type="project" value="UniProtKB"/>
</dbReference>
<evidence type="ECO:0000313" key="2">
    <source>
        <dbReference type="EMBL" id="CCD64620.1"/>
    </source>
</evidence>
<dbReference type="GO" id="GO:0005634">
    <property type="term" value="C:nucleus"/>
    <property type="evidence" value="ECO:0000314"/>
    <property type="project" value="WormBase"/>
</dbReference>
<dbReference type="GO" id="GO:0004888">
    <property type="term" value="F:transmembrane signaling receptor activity"/>
    <property type="evidence" value="ECO:0000250"/>
    <property type="project" value="WormBase"/>
</dbReference>
<dbReference type="AGR" id="WB:WBGene00006605"/>
<organism evidence="2 3">
    <name type="scientific">Caenorhabditis elegans</name>
    <dbReference type="NCBI Taxonomy" id="6239"/>
    <lineage>
        <taxon>Eukaryota</taxon>
        <taxon>Metazoa</taxon>
        <taxon>Ecdysozoa</taxon>
        <taxon>Nematoda</taxon>
        <taxon>Chromadorea</taxon>
        <taxon>Rhabditida</taxon>
        <taxon>Rhabditina</taxon>
        <taxon>Rhabditomorpha</taxon>
        <taxon>Rhabditoidea</taxon>
        <taxon>Rhabditidae</taxon>
        <taxon>Peloderinae</taxon>
        <taxon>Caenorhabditis</taxon>
    </lineage>
</organism>
<dbReference type="WormBase" id="C15F1.3c">
    <property type="protein sequence ID" value="CE43762"/>
    <property type="gene ID" value="WBGene00006605"/>
    <property type="gene designation" value="tra-2"/>
</dbReference>
<dbReference type="Bgee" id="WBGene00006605">
    <property type="expression patterns" value="Expressed in embryo and 4 other cell types or tissues"/>
</dbReference>
<gene>
    <name evidence="2 4" type="primary">tra-2</name>
    <name evidence="4" type="ORF">C15F1.3</name>
    <name evidence="2" type="ORF">CELE_C15F1.3</name>
</gene>
<dbReference type="GO" id="GO:0048599">
    <property type="term" value="P:oocyte development"/>
    <property type="evidence" value="ECO:0000316"/>
    <property type="project" value="UniProtKB"/>
</dbReference>
<dbReference type="ExpressionAtlas" id="G8JY28">
    <property type="expression patterns" value="baseline and differential"/>
</dbReference>
<feature type="region of interest" description="Disordered" evidence="1">
    <location>
        <begin position="336"/>
        <end position="387"/>
    </location>
</feature>
<accession>G8JY28</accession>
<feature type="compositionally biased region" description="Basic and acidic residues" evidence="1">
    <location>
        <begin position="363"/>
        <end position="381"/>
    </location>
</feature>
<dbReference type="AlphaFoldDB" id="G8JY28"/>
<sequence length="387" mass="44562">MFESEVRHYLHRDLRGSTTAVRVYNLVQKQRLASSLDEPQVELDEFSIKRSSPPCRYYAPPPKYSCKKRSRSSDEDEDSDPNQPGPSNRRSPKTGNKRVRGNGDNTELYIPNRYELIVSGKSVGGNTSAAWNGPGSTLEQNMNALEECFELGVDEYDFDEHDGDEGCELVQDMLDRERNLMNKRSTAQRRESRNIEKMKKSQENLDKEKSEEKISESKKNQDDSIESPNLPGTPANLPVDEPLPPVGRLYIVEHVLPEEYRRDPLTEPPSMEDCIRAHSDPNLPPHPRADQYPASFTRPMVEYCEDIYWTHRTGQLPPGLQVPRRPYDYYHITERTPPPEDLNWVPPAESPPIPIPQQAFDLLEERRRNHREQQDEAREGDLSDPEV</sequence>
<dbReference type="SMR" id="G8JY28"/>
<evidence type="ECO:0000313" key="3">
    <source>
        <dbReference type="Proteomes" id="UP000001940"/>
    </source>
</evidence>
<dbReference type="EMBL" id="BX284602">
    <property type="protein sequence ID" value="CCD64620.1"/>
    <property type="molecule type" value="Genomic_DNA"/>
</dbReference>
<dbReference type="CTD" id="174137"/>
<dbReference type="GO" id="GO:0005737">
    <property type="term" value="C:cytoplasm"/>
    <property type="evidence" value="ECO:0000314"/>
    <property type="project" value="WormBase"/>
</dbReference>
<dbReference type="PANTHER" id="PTHR39365:SF2">
    <property type="entry name" value="MX REGION OF TRA-2 RELATED-RELATED"/>
    <property type="match status" value="1"/>
</dbReference>
<reference evidence="2 3" key="1">
    <citation type="journal article" date="1998" name="Science">
        <title>Genome sequence of the nematode C. elegans: a platform for investigating biology.</title>
        <authorList>
            <consortium name="The C. elegans sequencing consortium"/>
            <person name="Sulson J.E."/>
            <person name="Waterston R."/>
        </authorList>
    </citation>
    <scope>NUCLEOTIDE SEQUENCE [LARGE SCALE GENOMIC DNA]</scope>
    <source>
        <strain evidence="2 3">Bristol N2</strain>
    </source>
</reference>
<dbReference type="OrthoDB" id="5819423at2759"/>
<name>G8JY28_CAEEL</name>
<dbReference type="GO" id="GO:0008585">
    <property type="term" value="P:female gonad development"/>
    <property type="evidence" value="ECO:0000316"/>
    <property type="project" value="UniProtKB"/>
</dbReference>
<protein>
    <submittedName>
        <fullName evidence="2">Sex-determining transformer protein 2</fullName>
    </submittedName>
</protein>
<dbReference type="GO" id="GO:0030716">
    <property type="term" value="P:oocyte fate determination"/>
    <property type="evidence" value="ECO:0000316"/>
    <property type="project" value="UniProtKB"/>
</dbReference>
<feature type="region of interest" description="Disordered" evidence="1">
    <location>
        <begin position="179"/>
        <end position="242"/>
    </location>
</feature>
<feature type="region of interest" description="Disordered" evidence="1">
    <location>
        <begin position="51"/>
        <end position="106"/>
    </location>
</feature>
<dbReference type="GeneID" id="174137"/>
<dbReference type="Proteomes" id="UP000001940">
    <property type="component" value="Chromosome II"/>
</dbReference>